<evidence type="ECO:0000313" key="1">
    <source>
        <dbReference type="EMBL" id="RDV16209.1"/>
    </source>
</evidence>
<dbReference type="EMBL" id="QRGR01000005">
    <property type="protein sequence ID" value="RDV16209.1"/>
    <property type="molecule type" value="Genomic_DNA"/>
</dbReference>
<evidence type="ECO:0000313" key="2">
    <source>
        <dbReference type="Proteomes" id="UP000256708"/>
    </source>
</evidence>
<dbReference type="AlphaFoldDB" id="A0A3D8LFI5"/>
<dbReference type="Pfam" id="PF16266">
    <property type="entry name" value="DUF4919"/>
    <property type="match status" value="1"/>
</dbReference>
<gene>
    <name evidence="1" type="ORF">DXT99_05945</name>
</gene>
<organism evidence="1 2">
    <name type="scientific">Pontibacter diazotrophicus</name>
    <dbReference type="NCBI Taxonomy" id="1400979"/>
    <lineage>
        <taxon>Bacteria</taxon>
        <taxon>Pseudomonadati</taxon>
        <taxon>Bacteroidota</taxon>
        <taxon>Cytophagia</taxon>
        <taxon>Cytophagales</taxon>
        <taxon>Hymenobacteraceae</taxon>
        <taxon>Pontibacter</taxon>
    </lineage>
</organism>
<proteinExistence type="predicted"/>
<protein>
    <submittedName>
        <fullName evidence="1">DUF4919 domain-containing protein</fullName>
    </submittedName>
</protein>
<dbReference type="RefSeq" id="WP_115564619.1">
    <property type="nucleotide sequence ID" value="NZ_QRGR01000005.1"/>
</dbReference>
<dbReference type="InterPro" id="IPR032578">
    <property type="entry name" value="DUF4919"/>
</dbReference>
<dbReference type="Proteomes" id="UP000256708">
    <property type="component" value="Unassembled WGS sequence"/>
</dbReference>
<sequence>MKQVLLILFILLSMLSGYAQSFYFEKPDYKEIEKAIKVKGSDYYYSALMERYHRADTTMTLEEKRHLYYGYSFQPKYSPYDTPDFADSLRAVLQKDQHSDSELKRIVKYADLLLADNPFDLRAINYQLYALEKLEKQEAFRKRLNQMNITIEALLSSGDGLKKESAFYVIYTTHEYDLLDILGFQFGGQQSLIEHYDYLKVAENPSQVEGMYFDVSPCLNSLNKMFK</sequence>
<dbReference type="OrthoDB" id="686440at2"/>
<name>A0A3D8LFI5_9BACT</name>
<keyword evidence="2" id="KW-1185">Reference proteome</keyword>
<comment type="caution">
    <text evidence="1">The sequence shown here is derived from an EMBL/GenBank/DDBJ whole genome shotgun (WGS) entry which is preliminary data.</text>
</comment>
<accession>A0A3D8LFI5</accession>
<reference evidence="2" key="1">
    <citation type="submission" date="2018-08" db="EMBL/GenBank/DDBJ databases">
        <authorList>
            <person name="Liu Z.-W."/>
            <person name="Du Z.-J."/>
        </authorList>
    </citation>
    <scope>NUCLEOTIDE SEQUENCE [LARGE SCALE GENOMIC DNA]</scope>
    <source>
        <strain evidence="2">H4X</strain>
    </source>
</reference>